<evidence type="ECO:0000313" key="2">
    <source>
        <dbReference type="EMBL" id="KAK2728316.1"/>
    </source>
</evidence>
<dbReference type="AlphaFoldDB" id="A0AAD9XUV5"/>
<reference evidence="2" key="1">
    <citation type="submission" date="2023-02" db="EMBL/GenBank/DDBJ databases">
        <title>Colletotrichum kahawae CIFC_Que2 genome sequencing and assembly.</title>
        <authorList>
            <person name="Baroncelli R."/>
        </authorList>
    </citation>
    <scope>NUCLEOTIDE SEQUENCE</scope>
    <source>
        <strain evidence="2">CIFC_Que2</strain>
    </source>
</reference>
<name>A0AAD9XUV5_COLKA</name>
<comment type="caution">
    <text evidence="2">The sequence shown here is derived from an EMBL/GenBank/DDBJ whole genome shotgun (WGS) entry which is preliminary data.</text>
</comment>
<gene>
    <name evidence="2" type="ORF">CKAH01_11113</name>
</gene>
<sequence length="174" mass="18342">MIQRQLARALALAPLLRIQRCNTTAGSLSTCDACLASPSPHWPGVATCVAADQKTLTADRFSDKFPMAASNIGIHVDGLIGFRAPSPIPQTACRTRGLQQSSSVLGPLKDSTIRTTALCACLSQLDSEPLWPPLPPAPCSLASFSNRQPGQPPVPDEEAARTEGLTAARRTLTA</sequence>
<accession>A0AAD9XUV5</accession>
<proteinExistence type="predicted"/>
<feature type="region of interest" description="Disordered" evidence="1">
    <location>
        <begin position="142"/>
        <end position="174"/>
    </location>
</feature>
<keyword evidence="3" id="KW-1185">Reference proteome</keyword>
<dbReference type="EMBL" id="VYYT01000883">
    <property type="protein sequence ID" value="KAK2728316.1"/>
    <property type="molecule type" value="Genomic_DNA"/>
</dbReference>
<evidence type="ECO:0000313" key="3">
    <source>
        <dbReference type="Proteomes" id="UP001281614"/>
    </source>
</evidence>
<evidence type="ECO:0000256" key="1">
    <source>
        <dbReference type="SAM" id="MobiDB-lite"/>
    </source>
</evidence>
<dbReference type="Proteomes" id="UP001281614">
    <property type="component" value="Unassembled WGS sequence"/>
</dbReference>
<protein>
    <submittedName>
        <fullName evidence="2">Uncharacterized protein</fullName>
    </submittedName>
</protein>
<organism evidence="2 3">
    <name type="scientific">Colletotrichum kahawae</name>
    <name type="common">Coffee berry disease fungus</name>
    <dbReference type="NCBI Taxonomy" id="34407"/>
    <lineage>
        <taxon>Eukaryota</taxon>
        <taxon>Fungi</taxon>
        <taxon>Dikarya</taxon>
        <taxon>Ascomycota</taxon>
        <taxon>Pezizomycotina</taxon>
        <taxon>Sordariomycetes</taxon>
        <taxon>Hypocreomycetidae</taxon>
        <taxon>Glomerellales</taxon>
        <taxon>Glomerellaceae</taxon>
        <taxon>Colletotrichum</taxon>
        <taxon>Colletotrichum gloeosporioides species complex</taxon>
    </lineage>
</organism>